<proteinExistence type="predicted"/>
<dbReference type="AlphaFoldDB" id="A0A6J4VKY4"/>
<name>A0A6J4VKY4_9BACT</name>
<feature type="non-terminal residue" evidence="2">
    <location>
        <position position="1"/>
    </location>
</feature>
<feature type="region of interest" description="Disordered" evidence="1">
    <location>
        <begin position="1"/>
        <end position="41"/>
    </location>
</feature>
<dbReference type="EMBL" id="CADCWJ010000742">
    <property type="protein sequence ID" value="CAA9581343.1"/>
    <property type="molecule type" value="Genomic_DNA"/>
</dbReference>
<feature type="non-terminal residue" evidence="2">
    <location>
        <position position="41"/>
    </location>
</feature>
<evidence type="ECO:0000313" key="2">
    <source>
        <dbReference type="EMBL" id="CAA9581343.1"/>
    </source>
</evidence>
<organism evidence="2">
    <name type="scientific">uncultured Thermomicrobiales bacterium</name>
    <dbReference type="NCBI Taxonomy" id="1645740"/>
    <lineage>
        <taxon>Bacteria</taxon>
        <taxon>Pseudomonadati</taxon>
        <taxon>Thermomicrobiota</taxon>
        <taxon>Thermomicrobia</taxon>
        <taxon>Thermomicrobiales</taxon>
        <taxon>environmental samples</taxon>
    </lineage>
</organism>
<sequence length="41" mass="4047">AGDAARRTTGGPLRGPAQRVLPMGGSGPSPGDRSAMGTLRI</sequence>
<accession>A0A6J4VKY4</accession>
<evidence type="ECO:0000256" key="1">
    <source>
        <dbReference type="SAM" id="MobiDB-lite"/>
    </source>
</evidence>
<gene>
    <name evidence="2" type="ORF">AVDCRST_MAG87-3398</name>
</gene>
<protein>
    <submittedName>
        <fullName evidence="2">Uncharacterized protein</fullName>
    </submittedName>
</protein>
<reference evidence="2" key="1">
    <citation type="submission" date="2020-02" db="EMBL/GenBank/DDBJ databases">
        <authorList>
            <person name="Meier V. D."/>
        </authorList>
    </citation>
    <scope>NUCLEOTIDE SEQUENCE</scope>
    <source>
        <strain evidence="2">AVDCRST_MAG87</strain>
    </source>
</reference>